<organism evidence="1 2">
    <name type="scientific">Gymnopus androsaceus JB14</name>
    <dbReference type="NCBI Taxonomy" id="1447944"/>
    <lineage>
        <taxon>Eukaryota</taxon>
        <taxon>Fungi</taxon>
        <taxon>Dikarya</taxon>
        <taxon>Basidiomycota</taxon>
        <taxon>Agaricomycotina</taxon>
        <taxon>Agaricomycetes</taxon>
        <taxon>Agaricomycetidae</taxon>
        <taxon>Agaricales</taxon>
        <taxon>Marasmiineae</taxon>
        <taxon>Omphalotaceae</taxon>
        <taxon>Gymnopus</taxon>
    </lineage>
</organism>
<evidence type="ECO:0000313" key="1">
    <source>
        <dbReference type="EMBL" id="KAE9383379.1"/>
    </source>
</evidence>
<evidence type="ECO:0000313" key="2">
    <source>
        <dbReference type="Proteomes" id="UP000799118"/>
    </source>
</evidence>
<protein>
    <submittedName>
        <fullName evidence="1">Uncharacterized protein</fullName>
    </submittedName>
</protein>
<reference evidence="1" key="1">
    <citation type="journal article" date="2019" name="Environ. Microbiol.">
        <title>Fungal ecological strategies reflected in gene transcription - a case study of two litter decomposers.</title>
        <authorList>
            <person name="Barbi F."/>
            <person name="Kohler A."/>
            <person name="Barry K."/>
            <person name="Baskaran P."/>
            <person name="Daum C."/>
            <person name="Fauchery L."/>
            <person name="Ihrmark K."/>
            <person name="Kuo A."/>
            <person name="LaButti K."/>
            <person name="Lipzen A."/>
            <person name="Morin E."/>
            <person name="Grigoriev I.V."/>
            <person name="Henrissat B."/>
            <person name="Lindahl B."/>
            <person name="Martin F."/>
        </authorList>
    </citation>
    <scope>NUCLEOTIDE SEQUENCE</scope>
    <source>
        <strain evidence="1">JB14</strain>
    </source>
</reference>
<accession>A0A6A4GCY0</accession>
<dbReference type="EMBL" id="ML770510">
    <property type="protein sequence ID" value="KAE9383379.1"/>
    <property type="molecule type" value="Genomic_DNA"/>
</dbReference>
<dbReference type="AlphaFoldDB" id="A0A6A4GCY0"/>
<proteinExistence type="predicted"/>
<keyword evidence="2" id="KW-1185">Reference proteome</keyword>
<gene>
    <name evidence="1" type="ORF">BT96DRAFT_951398</name>
</gene>
<dbReference type="Proteomes" id="UP000799118">
    <property type="component" value="Unassembled WGS sequence"/>
</dbReference>
<feature type="non-terminal residue" evidence="1">
    <location>
        <position position="1"/>
    </location>
</feature>
<name>A0A6A4GCY0_9AGAR</name>
<sequence>RKRYNNDEAVIQLHFSLFSPHRDLGYMRMSKPLEASPQCQPQHELQKGELYGSLDKQSPITIIPASYEENCQFSCNEDLASCECGFHDYLAYLHRPLLSACESIIEGFMPGPARDRQILQILRAGHRPDFDNYQLSVTTGRRMAIVEKIRANAIIYEELLREDPEDGMQDVDEEILPVT</sequence>